<dbReference type="InterPro" id="IPR012340">
    <property type="entry name" value="NA-bd_OB-fold"/>
</dbReference>
<dbReference type="InterPro" id="IPR019375">
    <property type="entry name" value="Ribosomal_bS1m"/>
</dbReference>
<dbReference type="OMA" id="NKYQKGT"/>
<evidence type="ECO:0008006" key="3">
    <source>
        <dbReference type="Google" id="ProtNLM"/>
    </source>
</evidence>
<evidence type="ECO:0000313" key="2">
    <source>
        <dbReference type="Proteomes" id="UP001142055"/>
    </source>
</evidence>
<organism evidence="1 2">
    <name type="scientific">Blomia tropicalis</name>
    <name type="common">Mite</name>
    <dbReference type="NCBI Taxonomy" id="40697"/>
    <lineage>
        <taxon>Eukaryota</taxon>
        <taxon>Metazoa</taxon>
        <taxon>Ecdysozoa</taxon>
        <taxon>Arthropoda</taxon>
        <taxon>Chelicerata</taxon>
        <taxon>Arachnida</taxon>
        <taxon>Acari</taxon>
        <taxon>Acariformes</taxon>
        <taxon>Sarcoptiformes</taxon>
        <taxon>Astigmata</taxon>
        <taxon>Glycyphagoidea</taxon>
        <taxon>Echimyopodidae</taxon>
        <taxon>Blomia</taxon>
    </lineage>
</organism>
<name>A0A9Q0RRU3_BLOTA</name>
<dbReference type="SUPFAM" id="SSF50249">
    <property type="entry name" value="Nucleic acid-binding proteins"/>
    <property type="match status" value="1"/>
</dbReference>
<dbReference type="GO" id="GO:0005763">
    <property type="term" value="C:mitochondrial small ribosomal subunit"/>
    <property type="evidence" value="ECO:0007669"/>
    <property type="project" value="TreeGrafter"/>
</dbReference>
<gene>
    <name evidence="1" type="ORF">RDWZM_002011</name>
</gene>
<dbReference type="Pfam" id="PF10246">
    <property type="entry name" value="MRP-S35"/>
    <property type="match status" value="1"/>
</dbReference>
<dbReference type="EMBL" id="JAPWDV010000001">
    <property type="protein sequence ID" value="KAJ6223466.1"/>
    <property type="molecule type" value="Genomic_DNA"/>
</dbReference>
<dbReference type="Proteomes" id="UP001142055">
    <property type="component" value="Chromosome 1"/>
</dbReference>
<evidence type="ECO:0000313" key="1">
    <source>
        <dbReference type="EMBL" id="KAJ6223466.1"/>
    </source>
</evidence>
<comment type="caution">
    <text evidence="1">The sequence shown here is derived from an EMBL/GenBank/DDBJ whole genome shotgun (WGS) entry which is preliminary data.</text>
</comment>
<dbReference type="PANTHER" id="PTHR13447">
    <property type="entry name" value="MITOCHONDRIAL 28S RIBOSOMAL PROTEIN S28"/>
    <property type="match status" value="1"/>
</dbReference>
<protein>
    <recommendedName>
        <fullName evidence="3">28S ribosomal protein S28, mitochondrial</fullName>
    </recommendedName>
</protein>
<accession>A0A9Q0RRU3</accession>
<dbReference type="AlphaFoldDB" id="A0A9Q0RRU3"/>
<proteinExistence type="predicted"/>
<sequence>MYRSMCTKNVEQSPTDCVQQTPKEKVSFATLFRNSPLVQLGLPEGKIVVGKVVDTVGDDLYIDFGFKFNAVCRRPKLNSTNYIRGAMVRVKINDLELSDRFLGSPQDMTLLEADVTLLGLVSTPIMKASNPSN</sequence>
<reference evidence="1" key="1">
    <citation type="submission" date="2022-12" db="EMBL/GenBank/DDBJ databases">
        <title>Genome assemblies of Blomia tropicalis.</title>
        <authorList>
            <person name="Cui Y."/>
        </authorList>
    </citation>
    <scope>NUCLEOTIDE SEQUENCE</scope>
    <source>
        <tissue evidence="1">Adult mites</tissue>
    </source>
</reference>
<dbReference type="PANTHER" id="PTHR13447:SF2">
    <property type="entry name" value="SMALL RIBOSOMAL SUBUNIT PROTEIN BS1M"/>
    <property type="match status" value="1"/>
</dbReference>
<keyword evidence="2" id="KW-1185">Reference proteome</keyword>